<feature type="domain" description="Reverse transcriptase" evidence="4">
    <location>
        <begin position="989"/>
        <end position="1270"/>
    </location>
</feature>
<sequence>MVVISDDEEGDDGVEEHEEDSIRVEEVQVGGYDCPAFHLSAKEEKRIQRPWKRGIIVKMLGRRIGYKALETRLKQMWVKAGIINIVDLGNDYFLVTFTSQEDQHRAMMNGPWLIYDHYLTVREWCPKFKPSNDHLKTVSLWVRFSGLPIEYYDAKILTAIGNRIGRTVKVDKNTLLQERGKYARLCVEVDLSKPLLAMFSIQGETFKVEYEGLHLLCLGCGKFGHYVEGCPTKEVTVDNNGGKQKDGAQSNVIAEAAGPWTVVAKPRRSRKLAKVHDENHGVKTNMGSRFSILGEDQDHHDEAQFKEVNGDIISKTNEDANNKEIISTNKNKKGNDARINASGSTKGSHVRSDIINQHKSQASIGKNIKDNRLATRRASPFKGKSGAVFKKGAENLVELLLNQKEKEKYEVTRGKNTEVGDMTITGEMRENLWEQKGVTNTAEMGDVDVDKRETLVLGQAKVSLPNMSRPPNLHGTPAPIMQVGESENAYMEGENFVDASEHEVEADSTAMDFVPETPGAASTAFYRYCKQYVNTHCPVMVVFMETRCEPEKLRRTISLLGFDGFVATEVHGYAGGIVVGWKEEYMKVQIVCRKFQYMHLKTTFHNGKEWYFSPIYASPAEDNRRMMWHELKLFANQMREPWMLAGDFNDIACSAEKKGGVAASARKCNTFVERINSCHLLDLGYVGTKFTWRGPLYHGGGRIFERLDRALCNDVWRLEFPKAFVRTLPRLEFSDHHPILIYPFGNSPNSAPHVFRFESAWQRHASYHDMVRNNWHRNAHIVTNLQNLQNAFQEWKFGTIDKVMHEKRRVMARISGIQAKIHNQNACYRLRRLEQRLQAELAELLQQEELMWFQRSRAKWLVDGDRNTRYYHLKATSRRRKNHVVMLRDSNGKWVDDVGTLQSMVNEFYQKLFSNPEDEWHWYQTALTYPRLDDAVVAQLSDSIEDLEVRKALFDMSPWKAPGPDGYPAGFYQQAWETVGPSVIEFVKDVWVRPHALCDINHTDICLIPKVAQPEYVNQFRPISLCNTLYKLVSKVVVNRLKEFIPTIVSPFQTGFVPGRSIHENVVVAAEIVHSMNKMTGNKGCFAIKVDLAKAYDMLRWDFIHSTLQEVGLPKSMVDIMMYGITSVKTNVKWHGNRAEYFKPRRGIRQGDPMSPYIFVICMDKLSHLISHSVAEGKWKGIQTGRTGPTISHLMFADDLLLFGQANIVQLQCVMQILKEFCALSGQQVSIEKTSIMFSKNVKNDLRAELRSISGFRVATNLGKYLGVPLTGKAPKRVDFQYVITQLQNKLSAWKAKNLSFAGRVSLAKSVMEAIPIYPMMTTSIPLSVVKEAQRLQRGFIWGETSEGRKYHAVSWEIATKPKSLGGLGLRRLDVMNRACLMKLGWDLSRGSNGMWCAVLRGKYGRGVTDMMKVSAKTADSSLWKNLVQLMPWIEAHYCRSIGNGRTTHAWTVPWIDPGLRVMDLDVNIPDHVLHAKVADLIDARGCWNWDSLQWLPTSVLQKLVAIPPPEDAQDDDINYWPAGKHGNFTVASAYNILADINCQHNNTTWNIVWKIQACERVRAFVWLLKHGRMLTHYRMSKMNLGLPFCTFCEDEIETELHVLRDCSKSMQVWLNIVHDSSREVFFNADFQQWINMNLHGDIQGVDVNNWQSYWAIACHALWTWRNKEKHDDSFNRPYRPHLVIKQYMTEYEKSSQVDHNVVVLPRVMRQIGWCPPSEGWIIINTDGAKKENHYSGCGGIVRGNSAEWCGGFAKGLGACSVEMAELWGA</sequence>
<evidence type="ECO:0000256" key="2">
    <source>
        <dbReference type="SAM" id="Coils"/>
    </source>
</evidence>
<dbReference type="GO" id="GO:0003676">
    <property type="term" value="F:nucleic acid binding"/>
    <property type="evidence" value="ECO:0007669"/>
    <property type="project" value="InterPro"/>
</dbReference>
<comment type="caution">
    <text evidence="5">The sequence shown here is derived from an EMBL/GenBank/DDBJ whole genome shotgun (WGS) entry which is preliminary data.</text>
</comment>
<dbReference type="SUPFAM" id="SSF56672">
    <property type="entry name" value="DNA/RNA polymerases"/>
    <property type="match status" value="1"/>
</dbReference>
<name>A0A2K3NU22_TRIPR</name>
<evidence type="ECO:0000259" key="4">
    <source>
        <dbReference type="PROSITE" id="PS50878"/>
    </source>
</evidence>
<dbReference type="PROSITE" id="PS50158">
    <property type="entry name" value="ZF_CCHC"/>
    <property type="match status" value="1"/>
</dbReference>
<dbReference type="InterPro" id="IPR005135">
    <property type="entry name" value="Endo/exonuclease/phosphatase"/>
</dbReference>
<proteinExistence type="predicted"/>
<evidence type="ECO:0000259" key="3">
    <source>
        <dbReference type="PROSITE" id="PS50158"/>
    </source>
</evidence>
<keyword evidence="1" id="KW-0479">Metal-binding</keyword>
<gene>
    <name evidence="5" type="ORF">L195_g003006</name>
</gene>
<dbReference type="CDD" id="cd06222">
    <property type="entry name" value="RNase_H_like"/>
    <property type="match status" value="1"/>
</dbReference>
<keyword evidence="1" id="KW-0863">Zinc-finger</keyword>
<dbReference type="PANTHER" id="PTHR31635:SF196">
    <property type="entry name" value="REVERSE TRANSCRIPTASE DOMAIN-CONTAINING PROTEIN-RELATED"/>
    <property type="match status" value="1"/>
</dbReference>
<dbReference type="Pfam" id="PF00078">
    <property type="entry name" value="RVT_1"/>
    <property type="match status" value="1"/>
</dbReference>
<feature type="coiled-coil region" evidence="2">
    <location>
        <begin position="823"/>
        <end position="850"/>
    </location>
</feature>
<dbReference type="SUPFAM" id="SSF56219">
    <property type="entry name" value="DNase I-like"/>
    <property type="match status" value="1"/>
</dbReference>
<evidence type="ECO:0000313" key="5">
    <source>
        <dbReference type="EMBL" id="PNY06537.1"/>
    </source>
</evidence>
<dbReference type="PANTHER" id="PTHR31635">
    <property type="entry name" value="REVERSE TRANSCRIPTASE DOMAIN-CONTAINING PROTEIN-RELATED"/>
    <property type="match status" value="1"/>
</dbReference>
<dbReference type="InterPro" id="IPR026960">
    <property type="entry name" value="RVT-Znf"/>
</dbReference>
<dbReference type="STRING" id="57577.A0A2K3NU22"/>
<keyword evidence="1" id="KW-0862">Zinc</keyword>
<dbReference type="InterPro" id="IPR000477">
    <property type="entry name" value="RT_dom"/>
</dbReference>
<evidence type="ECO:0000313" key="6">
    <source>
        <dbReference type="Proteomes" id="UP000236291"/>
    </source>
</evidence>
<dbReference type="PROSITE" id="PS50878">
    <property type="entry name" value="RT_POL"/>
    <property type="match status" value="1"/>
</dbReference>
<dbReference type="EMBL" id="ASHM01001359">
    <property type="protein sequence ID" value="PNY06537.1"/>
    <property type="molecule type" value="Genomic_DNA"/>
</dbReference>
<dbReference type="Pfam" id="PF03372">
    <property type="entry name" value="Exo_endo_phos"/>
    <property type="match status" value="1"/>
</dbReference>
<dbReference type="CDD" id="cd01650">
    <property type="entry name" value="RT_nLTR_like"/>
    <property type="match status" value="1"/>
</dbReference>
<protein>
    <submittedName>
        <fullName evidence="5">Ribonuclease H</fullName>
    </submittedName>
</protein>
<organism evidence="5 6">
    <name type="scientific">Trifolium pratense</name>
    <name type="common">Red clover</name>
    <dbReference type="NCBI Taxonomy" id="57577"/>
    <lineage>
        <taxon>Eukaryota</taxon>
        <taxon>Viridiplantae</taxon>
        <taxon>Streptophyta</taxon>
        <taxon>Embryophyta</taxon>
        <taxon>Tracheophyta</taxon>
        <taxon>Spermatophyta</taxon>
        <taxon>Magnoliopsida</taxon>
        <taxon>eudicotyledons</taxon>
        <taxon>Gunneridae</taxon>
        <taxon>Pentapetalae</taxon>
        <taxon>rosids</taxon>
        <taxon>fabids</taxon>
        <taxon>Fabales</taxon>
        <taxon>Fabaceae</taxon>
        <taxon>Papilionoideae</taxon>
        <taxon>50 kb inversion clade</taxon>
        <taxon>NPAAA clade</taxon>
        <taxon>Hologalegina</taxon>
        <taxon>IRL clade</taxon>
        <taxon>Trifolieae</taxon>
        <taxon>Trifolium</taxon>
    </lineage>
</organism>
<dbReference type="Pfam" id="PF13966">
    <property type="entry name" value="zf-RVT"/>
    <property type="match status" value="1"/>
</dbReference>
<dbReference type="InterPro" id="IPR001878">
    <property type="entry name" value="Znf_CCHC"/>
</dbReference>
<evidence type="ECO:0000256" key="1">
    <source>
        <dbReference type="PROSITE-ProRule" id="PRU00047"/>
    </source>
</evidence>
<reference evidence="5 6" key="1">
    <citation type="journal article" date="2014" name="Am. J. Bot.">
        <title>Genome assembly and annotation for red clover (Trifolium pratense; Fabaceae).</title>
        <authorList>
            <person name="Istvanek J."/>
            <person name="Jaros M."/>
            <person name="Krenek A."/>
            <person name="Repkova J."/>
        </authorList>
    </citation>
    <scope>NUCLEOTIDE SEQUENCE [LARGE SCALE GENOMIC DNA]</scope>
    <source>
        <strain evidence="6">cv. Tatra</strain>
        <tissue evidence="5">Young leaves</tissue>
    </source>
</reference>
<dbReference type="Pfam" id="PF14111">
    <property type="entry name" value="DUF4283"/>
    <property type="match status" value="1"/>
</dbReference>
<accession>A0A2K3NU22</accession>
<dbReference type="GO" id="GO:0003824">
    <property type="term" value="F:catalytic activity"/>
    <property type="evidence" value="ECO:0007669"/>
    <property type="project" value="InterPro"/>
</dbReference>
<dbReference type="InterPro" id="IPR043502">
    <property type="entry name" value="DNA/RNA_pol_sf"/>
</dbReference>
<dbReference type="Gene3D" id="3.60.10.10">
    <property type="entry name" value="Endonuclease/exonuclease/phosphatase"/>
    <property type="match status" value="1"/>
</dbReference>
<dbReference type="InterPro" id="IPR025558">
    <property type="entry name" value="DUF4283"/>
</dbReference>
<feature type="domain" description="CCHC-type" evidence="3">
    <location>
        <begin position="217"/>
        <end position="231"/>
    </location>
</feature>
<reference evidence="5 6" key="2">
    <citation type="journal article" date="2017" name="Front. Plant Sci.">
        <title>Gene Classification and Mining of Molecular Markers Useful in Red Clover (Trifolium pratense) Breeding.</title>
        <authorList>
            <person name="Istvanek J."/>
            <person name="Dluhosova J."/>
            <person name="Dluhos P."/>
            <person name="Patkova L."/>
            <person name="Nedelnik J."/>
            <person name="Repkova J."/>
        </authorList>
    </citation>
    <scope>NUCLEOTIDE SEQUENCE [LARGE SCALE GENOMIC DNA]</scope>
    <source>
        <strain evidence="6">cv. Tatra</strain>
        <tissue evidence="5">Young leaves</tissue>
    </source>
</reference>
<keyword evidence="2" id="KW-0175">Coiled coil</keyword>
<dbReference type="InterPro" id="IPR044730">
    <property type="entry name" value="RNase_H-like_dom_plant"/>
</dbReference>
<dbReference type="InterPro" id="IPR036691">
    <property type="entry name" value="Endo/exonu/phosph_ase_sf"/>
</dbReference>
<dbReference type="GO" id="GO:0008270">
    <property type="term" value="F:zinc ion binding"/>
    <property type="evidence" value="ECO:0007669"/>
    <property type="project" value="UniProtKB-KW"/>
</dbReference>
<feature type="non-terminal residue" evidence="5">
    <location>
        <position position="1770"/>
    </location>
</feature>
<dbReference type="Proteomes" id="UP000236291">
    <property type="component" value="Unassembled WGS sequence"/>
</dbReference>